<dbReference type="Proteomes" id="UP000075881">
    <property type="component" value="Unassembled WGS sequence"/>
</dbReference>
<proteinExistence type="predicted"/>
<accession>A0A182KCP8</accession>
<dbReference type="VEuPathDB" id="VectorBase:ACHR008535"/>
<evidence type="ECO:0008006" key="3">
    <source>
        <dbReference type="Google" id="ProtNLM"/>
    </source>
</evidence>
<dbReference type="InterPro" id="IPR036400">
    <property type="entry name" value="Cyt_B5-like_heme/steroid_sf"/>
</dbReference>
<evidence type="ECO:0000313" key="2">
    <source>
        <dbReference type="Proteomes" id="UP000075881"/>
    </source>
</evidence>
<organism evidence="1 2">
    <name type="scientific">Anopheles christyi</name>
    <dbReference type="NCBI Taxonomy" id="43041"/>
    <lineage>
        <taxon>Eukaryota</taxon>
        <taxon>Metazoa</taxon>
        <taxon>Ecdysozoa</taxon>
        <taxon>Arthropoda</taxon>
        <taxon>Hexapoda</taxon>
        <taxon>Insecta</taxon>
        <taxon>Pterygota</taxon>
        <taxon>Neoptera</taxon>
        <taxon>Endopterygota</taxon>
        <taxon>Diptera</taxon>
        <taxon>Nematocera</taxon>
        <taxon>Culicoidea</taxon>
        <taxon>Culicidae</taxon>
        <taxon>Anophelinae</taxon>
        <taxon>Anopheles</taxon>
    </lineage>
</organism>
<dbReference type="STRING" id="43041.A0A182KCP8"/>
<dbReference type="PANTHER" id="PTHR16740">
    <property type="entry name" value="CYTOCHROME B5-RELATED PROTEIN-RELATED"/>
    <property type="match status" value="1"/>
</dbReference>
<sequence length="107" mass="12446">MSHFSLLLSHFDKVRASYELYVMAERFEGKSTHLSANQTAVPSYATDITHRYPTFRDEPFKTVNNWLDGKRYDDGAEGLWRINDALYDLEDFARTHPGGSEWIQLTK</sequence>
<evidence type="ECO:0000313" key="1">
    <source>
        <dbReference type="EnsemblMetazoa" id="ACHR008535-PA"/>
    </source>
</evidence>
<name>A0A182KCP8_9DIPT</name>
<protein>
    <recommendedName>
        <fullName evidence="3">Cytochrome b5 heme-binding domain-containing protein</fullName>
    </recommendedName>
</protein>
<dbReference type="SUPFAM" id="SSF55856">
    <property type="entry name" value="Cytochrome b5-like heme/steroid binding domain"/>
    <property type="match status" value="1"/>
</dbReference>
<dbReference type="InterPro" id="IPR053100">
    <property type="entry name" value="Cytochrome_b5-related"/>
</dbReference>
<dbReference type="AlphaFoldDB" id="A0A182KCP8"/>
<keyword evidence="2" id="KW-1185">Reference proteome</keyword>
<reference evidence="1" key="2">
    <citation type="submission" date="2020-05" db="UniProtKB">
        <authorList>
            <consortium name="EnsemblMetazoa"/>
        </authorList>
    </citation>
    <scope>IDENTIFICATION</scope>
    <source>
        <strain evidence="1">ACHKN1017</strain>
    </source>
</reference>
<dbReference type="EnsemblMetazoa" id="ACHR008535-RA">
    <property type="protein sequence ID" value="ACHR008535-PA"/>
    <property type="gene ID" value="ACHR008535"/>
</dbReference>
<reference evidence="2" key="1">
    <citation type="submission" date="2013-03" db="EMBL/GenBank/DDBJ databases">
        <title>The Genome Sequence of Anopheles christyi ACHKN1017.</title>
        <authorList>
            <consortium name="The Broad Institute Genomics Platform"/>
            <person name="Neafsey D.E."/>
            <person name="Besansky N."/>
            <person name="Walker B."/>
            <person name="Young S.K."/>
            <person name="Zeng Q."/>
            <person name="Gargeya S."/>
            <person name="Fitzgerald M."/>
            <person name="Haas B."/>
            <person name="Abouelleil A."/>
            <person name="Allen A.W."/>
            <person name="Alvarado L."/>
            <person name="Arachchi H.M."/>
            <person name="Berlin A.M."/>
            <person name="Chapman S.B."/>
            <person name="Gainer-Dewar J."/>
            <person name="Goldberg J."/>
            <person name="Griggs A."/>
            <person name="Gujja S."/>
            <person name="Hansen M."/>
            <person name="Howarth C."/>
            <person name="Imamovic A."/>
            <person name="Ireland A."/>
            <person name="Larimer J."/>
            <person name="McCowan C."/>
            <person name="Murphy C."/>
            <person name="Pearson M."/>
            <person name="Poon T.W."/>
            <person name="Priest M."/>
            <person name="Roberts A."/>
            <person name="Saif S."/>
            <person name="Shea T."/>
            <person name="Sisk P."/>
            <person name="Sykes S."/>
            <person name="Wortman J."/>
            <person name="Nusbaum C."/>
            <person name="Birren B."/>
        </authorList>
    </citation>
    <scope>NUCLEOTIDE SEQUENCE [LARGE SCALE GENOMIC DNA]</scope>
    <source>
        <strain evidence="2">ACHKN1017</strain>
    </source>
</reference>
<dbReference type="PANTHER" id="PTHR16740:SF1">
    <property type="entry name" value="CYTOCHROME B5-RELATED PROTEIN-RELATED"/>
    <property type="match status" value="1"/>
</dbReference>